<dbReference type="Gene3D" id="1.25.40.10">
    <property type="entry name" value="Tetratricopeptide repeat domain"/>
    <property type="match status" value="3"/>
</dbReference>
<organism evidence="4 5">
    <name type="scientific">Eleusine coracana subsp. coracana</name>
    <dbReference type="NCBI Taxonomy" id="191504"/>
    <lineage>
        <taxon>Eukaryota</taxon>
        <taxon>Viridiplantae</taxon>
        <taxon>Streptophyta</taxon>
        <taxon>Embryophyta</taxon>
        <taxon>Tracheophyta</taxon>
        <taxon>Spermatophyta</taxon>
        <taxon>Magnoliopsida</taxon>
        <taxon>Liliopsida</taxon>
        <taxon>Poales</taxon>
        <taxon>Poaceae</taxon>
        <taxon>PACMAD clade</taxon>
        <taxon>Chloridoideae</taxon>
        <taxon>Cynodonteae</taxon>
        <taxon>Eleusininae</taxon>
        <taxon>Eleusine</taxon>
    </lineage>
</organism>
<dbReference type="InterPro" id="IPR011990">
    <property type="entry name" value="TPR-like_helical_dom_sf"/>
</dbReference>
<feature type="repeat" description="PPR" evidence="3">
    <location>
        <begin position="258"/>
        <end position="292"/>
    </location>
</feature>
<name>A0AAV5E9V7_ELECO</name>
<evidence type="ECO:0008006" key="6">
    <source>
        <dbReference type="Google" id="ProtNLM"/>
    </source>
</evidence>
<reference evidence="4" key="2">
    <citation type="submission" date="2021-12" db="EMBL/GenBank/DDBJ databases">
        <title>Resequencing data analysis of finger millet.</title>
        <authorList>
            <person name="Hatakeyama M."/>
            <person name="Aluri S."/>
            <person name="Balachadran M.T."/>
            <person name="Sivarajan S.R."/>
            <person name="Poveda L."/>
            <person name="Shimizu-Inatsugi R."/>
            <person name="Schlapbach R."/>
            <person name="Sreeman S.M."/>
            <person name="Shimizu K.K."/>
        </authorList>
    </citation>
    <scope>NUCLEOTIDE SEQUENCE</scope>
</reference>
<dbReference type="Proteomes" id="UP001054889">
    <property type="component" value="Unassembled WGS sequence"/>
</dbReference>
<dbReference type="InterPro" id="IPR046960">
    <property type="entry name" value="PPR_At4g14850-like_plant"/>
</dbReference>
<dbReference type="FunFam" id="1.25.40.10:FF:000348">
    <property type="entry name" value="Pentatricopeptide repeat-containing protein chloroplastic"/>
    <property type="match status" value="1"/>
</dbReference>
<evidence type="ECO:0000256" key="1">
    <source>
        <dbReference type="ARBA" id="ARBA00022737"/>
    </source>
</evidence>
<evidence type="ECO:0000256" key="2">
    <source>
        <dbReference type="ARBA" id="ARBA00022946"/>
    </source>
</evidence>
<evidence type="ECO:0000313" key="5">
    <source>
        <dbReference type="Proteomes" id="UP001054889"/>
    </source>
</evidence>
<dbReference type="Pfam" id="PF01535">
    <property type="entry name" value="PPR"/>
    <property type="match status" value="1"/>
</dbReference>
<dbReference type="PANTHER" id="PTHR47926:SF465">
    <property type="entry name" value="PENTATRICOPEPTIDE REPEAT (PPR-LIKE) SUPERFAMILY PROTEIN"/>
    <property type="match status" value="1"/>
</dbReference>
<dbReference type="AlphaFoldDB" id="A0AAV5E9V7"/>
<dbReference type="InterPro" id="IPR002885">
    <property type="entry name" value="PPR_rpt"/>
</dbReference>
<evidence type="ECO:0000256" key="3">
    <source>
        <dbReference type="PROSITE-ProRule" id="PRU00708"/>
    </source>
</evidence>
<dbReference type="NCBIfam" id="TIGR00756">
    <property type="entry name" value="PPR"/>
    <property type="match status" value="2"/>
</dbReference>
<sequence>MPVPGEPPPPPSRPYSGLLGALHHCISGGDASAAISLLPTLARAGLRAPFPLLSSLARLLLLRPGTPSSFPSLAGRLLLYVRLAGLKRLVPCSTQLADSLLSLSFLLGRPRDARRLFAKMPHPSMHSYNAMLTGYARLALAAPAAEVFATMPHRDLLSYNTAMLAFAHGGKAQGAVVTYSELRNKSPSLGYSYHTFLALLVSCAELMDAELARQFHAHLVVLGFLSDVNIGSSLLDVYRKCDCVDDAGRLFDEMAIKDMQMWTTVVCAYAEDGQLDAARRLFDQMPERNVVSWNALTEGYVHQRKPLEALSLFRLLKMEDLGPDQFTFASCLNACAAICSLKHGQQIHGMLLRTGFDQSVMISSSLIDMYSKCDYMAAAKQVFSLTERKGAALWNGMLSALCHHRNAQEVI</sequence>
<keyword evidence="1" id="KW-0677">Repeat</keyword>
<accession>A0AAV5E9V7</accession>
<keyword evidence="5" id="KW-1185">Reference proteome</keyword>
<evidence type="ECO:0000313" key="4">
    <source>
        <dbReference type="EMBL" id="GJN20158.1"/>
    </source>
</evidence>
<keyword evidence="2" id="KW-0809">Transit peptide</keyword>
<dbReference type="GO" id="GO:0003723">
    <property type="term" value="F:RNA binding"/>
    <property type="evidence" value="ECO:0007669"/>
    <property type="project" value="InterPro"/>
</dbReference>
<gene>
    <name evidence="4" type="primary">gb07499</name>
    <name evidence="4" type="ORF">PR202_gb07499</name>
</gene>
<dbReference type="Pfam" id="PF13041">
    <property type="entry name" value="PPR_2"/>
    <property type="match status" value="1"/>
</dbReference>
<comment type="caution">
    <text evidence="4">The sequence shown here is derived from an EMBL/GenBank/DDBJ whole genome shotgun (WGS) entry which is preliminary data.</text>
</comment>
<dbReference type="PANTHER" id="PTHR47926">
    <property type="entry name" value="PENTATRICOPEPTIDE REPEAT-CONTAINING PROTEIN"/>
    <property type="match status" value="1"/>
</dbReference>
<dbReference type="PROSITE" id="PS51375">
    <property type="entry name" value="PPR"/>
    <property type="match status" value="1"/>
</dbReference>
<dbReference type="GO" id="GO:0009451">
    <property type="term" value="P:RNA modification"/>
    <property type="evidence" value="ECO:0007669"/>
    <property type="project" value="InterPro"/>
</dbReference>
<reference evidence="4" key="1">
    <citation type="journal article" date="2018" name="DNA Res.">
        <title>Multiple hybrid de novo genome assembly of finger millet, an orphan allotetraploid crop.</title>
        <authorList>
            <person name="Hatakeyama M."/>
            <person name="Aluri S."/>
            <person name="Balachadran M.T."/>
            <person name="Sivarajan S.R."/>
            <person name="Patrignani A."/>
            <person name="Gruter S."/>
            <person name="Poveda L."/>
            <person name="Shimizu-Inatsugi R."/>
            <person name="Baeten J."/>
            <person name="Francoijs K.J."/>
            <person name="Nataraja K.N."/>
            <person name="Reddy Y.A.N."/>
            <person name="Phadnis S."/>
            <person name="Ravikumar R.L."/>
            <person name="Schlapbach R."/>
            <person name="Sreeman S.M."/>
            <person name="Shimizu K.K."/>
        </authorList>
    </citation>
    <scope>NUCLEOTIDE SEQUENCE</scope>
</reference>
<protein>
    <recommendedName>
        <fullName evidence="6">Pentatricopeptide repeat-containing protein</fullName>
    </recommendedName>
</protein>
<proteinExistence type="predicted"/>
<dbReference type="EMBL" id="BQKI01000074">
    <property type="protein sequence ID" value="GJN20158.1"/>
    <property type="molecule type" value="Genomic_DNA"/>
</dbReference>